<evidence type="ECO:0000256" key="1">
    <source>
        <dbReference type="SAM" id="Coils"/>
    </source>
</evidence>
<evidence type="ECO:0000259" key="2">
    <source>
        <dbReference type="Pfam" id="PF05622"/>
    </source>
</evidence>
<dbReference type="Proteomes" id="UP000316759">
    <property type="component" value="Unassembled WGS sequence"/>
</dbReference>
<dbReference type="EMBL" id="SUNJ01006415">
    <property type="protein sequence ID" value="TPP62809.1"/>
    <property type="molecule type" value="Genomic_DNA"/>
</dbReference>
<dbReference type="OrthoDB" id="49395at2759"/>
<accession>A0A504YQY9</accession>
<keyword evidence="1" id="KW-0175">Coiled coil</keyword>
<evidence type="ECO:0000313" key="4">
    <source>
        <dbReference type="Proteomes" id="UP000316759"/>
    </source>
</evidence>
<name>A0A504YQY9_FASGI</name>
<dbReference type="STRING" id="46835.A0A504YQY9"/>
<evidence type="ECO:0000313" key="3">
    <source>
        <dbReference type="EMBL" id="TPP62809.1"/>
    </source>
</evidence>
<dbReference type="GO" id="GO:0008017">
    <property type="term" value="F:microtubule binding"/>
    <property type="evidence" value="ECO:0007669"/>
    <property type="project" value="InterPro"/>
</dbReference>
<proteinExistence type="predicted"/>
<dbReference type="GO" id="GO:0031122">
    <property type="term" value="P:cytoplasmic microtubule organization"/>
    <property type="evidence" value="ECO:0007669"/>
    <property type="project" value="InterPro"/>
</dbReference>
<feature type="domain" description="Hook C-terminal" evidence="2">
    <location>
        <begin position="278"/>
        <end position="346"/>
    </location>
</feature>
<protein>
    <submittedName>
        <fullName evidence="3">Putative Hook</fullName>
    </submittedName>
</protein>
<reference evidence="3 4" key="1">
    <citation type="submission" date="2019-04" db="EMBL/GenBank/DDBJ databases">
        <title>Annotation for the trematode Fasciola gigantica.</title>
        <authorList>
            <person name="Choi Y.-J."/>
        </authorList>
    </citation>
    <scope>NUCLEOTIDE SEQUENCE [LARGE SCALE GENOMIC DNA]</scope>
    <source>
        <strain evidence="3">Uganda_cow_1</strain>
    </source>
</reference>
<dbReference type="InterPro" id="IPR008636">
    <property type="entry name" value="Hook_C"/>
</dbReference>
<gene>
    <name evidence="3" type="ORF">FGIG_05024</name>
</gene>
<dbReference type="AlphaFoldDB" id="A0A504YQY9"/>
<organism evidence="3 4">
    <name type="scientific">Fasciola gigantica</name>
    <name type="common">Giant liver fluke</name>
    <dbReference type="NCBI Taxonomy" id="46835"/>
    <lineage>
        <taxon>Eukaryota</taxon>
        <taxon>Metazoa</taxon>
        <taxon>Spiralia</taxon>
        <taxon>Lophotrochozoa</taxon>
        <taxon>Platyhelminthes</taxon>
        <taxon>Trematoda</taxon>
        <taxon>Digenea</taxon>
        <taxon>Plagiorchiida</taxon>
        <taxon>Echinostomata</taxon>
        <taxon>Echinostomatoidea</taxon>
        <taxon>Fasciolidae</taxon>
        <taxon>Fasciola</taxon>
    </lineage>
</organism>
<feature type="coiled-coil region" evidence="1">
    <location>
        <begin position="284"/>
        <end position="311"/>
    </location>
</feature>
<sequence>MEQLRKRADEAVELRVRCAKLTEDNRICIERLRELEQETRFSGSLRSQAETQRMQAADARLEATEATRRADALDSELRKVREELTGTVREKMLLVTELNRLRACCEELQMCVNPTRGVEEEIVSLSSNANVQLSPAIQSQMLNLQEELSRLRTSLSTMEGHMCNISDREPEPTCFVTQGFQTNPVTKSVPESPNVTPAPMQNGLDEVESEPTVSVEHELSALRSQLAQKERDMLALEQKYRGYLWKAREVIRVLEREQRQIRDNGCVGGGDPRDGSTETSVREIERLRGLLVEKEDVIEKLELHHEQARRHRDAEEHILVSAWYNLIGSFTRNAIEQRIQARTEPQQLLPGAGMVDRTNNCHPLSSTQDASFLERQRELHLKPPRGLTSVVVASK</sequence>
<feature type="coiled-coil region" evidence="1">
    <location>
        <begin position="18"/>
        <end position="90"/>
    </location>
</feature>
<comment type="caution">
    <text evidence="3">The sequence shown here is derived from an EMBL/GenBank/DDBJ whole genome shotgun (WGS) entry which is preliminary data.</text>
</comment>
<keyword evidence="4" id="KW-1185">Reference proteome</keyword>
<dbReference type="Pfam" id="PF05622">
    <property type="entry name" value="HOOK"/>
    <property type="match status" value="1"/>
</dbReference>